<dbReference type="NCBIfam" id="TIGR03605">
    <property type="entry name" value="antibiot_sagB"/>
    <property type="match status" value="1"/>
</dbReference>
<dbReference type="Gene3D" id="3.40.109.10">
    <property type="entry name" value="NADH Oxidase"/>
    <property type="match status" value="1"/>
</dbReference>
<dbReference type="InterPro" id="IPR020051">
    <property type="entry name" value="SagB-type_dehydrogenase"/>
</dbReference>
<dbReference type="Pfam" id="PF00881">
    <property type="entry name" value="Nitroreductase"/>
    <property type="match status" value="1"/>
</dbReference>
<dbReference type="InterPro" id="IPR052544">
    <property type="entry name" value="Bacteriocin_Proc_Enz"/>
</dbReference>
<dbReference type="PANTHER" id="PTHR43745">
    <property type="entry name" value="NITROREDUCTASE MJ1384-RELATED"/>
    <property type="match status" value="1"/>
</dbReference>
<gene>
    <name evidence="2" type="ORF">SPIROBIBN47_290216</name>
</gene>
<feature type="domain" description="Nitroreductase" evidence="1">
    <location>
        <begin position="79"/>
        <end position="255"/>
    </location>
</feature>
<evidence type="ECO:0000259" key="1">
    <source>
        <dbReference type="Pfam" id="PF00881"/>
    </source>
</evidence>
<accession>A0A3P3XKQ5</accession>
<dbReference type="InterPro" id="IPR029479">
    <property type="entry name" value="Nitroreductase"/>
</dbReference>
<dbReference type="SUPFAM" id="SSF55469">
    <property type="entry name" value="FMN-dependent nitroreductase-like"/>
    <property type="match status" value="1"/>
</dbReference>
<organism evidence="2">
    <name type="scientific">uncultured spirochete</name>
    <dbReference type="NCBI Taxonomy" id="156406"/>
    <lineage>
        <taxon>Bacteria</taxon>
        <taxon>Pseudomonadati</taxon>
        <taxon>Spirochaetota</taxon>
        <taxon>Spirochaetia</taxon>
        <taxon>Spirochaetales</taxon>
        <taxon>environmental samples</taxon>
    </lineage>
</organism>
<evidence type="ECO:0000313" key="2">
    <source>
        <dbReference type="EMBL" id="SLM13814.1"/>
    </source>
</evidence>
<dbReference type="CDD" id="cd02142">
    <property type="entry name" value="McbC_SagB-like_oxidoreductase"/>
    <property type="match status" value="1"/>
</dbReference>
<proteinExistence type="predicted"/>
<name>A0A3P3XKQ5_9SPIR</name>
<reference evidence="2" key="1">
    <citation type="submission" date="2017-02" db="EMBL/GenBank/DDBJ databases">
        <authorList>
            <person name="Regsiter A."/>
            <person name="William W."/>
        </authorList>
    </citation>
    <scope>NUCLEOTIDE SEQUENCE</scope>
    <source>
        <strain evidence="2">Bib</strain>
    </source>
</reference>
<dbReference type="EMBL" id="FWDM01000022">
    <property type="protein sequence ID" value="SLM13814.1"/>
    <property type="molecule type" value="Genomic_DNA"/>
</dbReference>
<protein>
    <submittedName>
        <fullName evidence="2">SagB-type dehydrogenase domain protein</fullName>
    </submittedName>
</protein>
<sequence>MQYERFEGRWFLKSNWHLVKSGQSDQMKGVPVPLQEEPPAPEDCVISLPPPDALLAHDGGAAGSVASNALSTALYRMLVGRKSRRKYSKEPLSLEELSYLLWAIEGVKENKGKFSFRTTPSGGARHPLDVYVFAHKIKNLNVGLYRYLPVEHQLVLERQGDDSEALDEALNGQFWNAACIVMWAAVPYRSEWRYGKAADKLVALDAGHSCQNLYLACEALGLGTCAIGAYDQEKLDAYLGLDGEDMFALYAAPVGKLQGGA</sequence>
<dbReference type="PANTHER" id="PTHR43745:SF2">
    <property type="entry name" value="NITROREDUCTASE MJ1384-RELATED"/>
    <property type="match status" value="1"/>
</dbReference>
<dbReference type="InterPro" id="IPR000415">
    <property type="entry name" value="Nitroreductase-like"/>
</dbReference>
<dbReference type="AlphaFoldDB" id="A0A3P3XKQ5"/>
<dbReference type="GO" id="GO:0016491">
    <property type="term" value="F:oxidoreductase activity"/>
    <property type="evidence" value="ECO:0007669"/>
    <property type="project" value="InterPro"/>
</dbReference>